<accession>A0A2H4P7A9</accession>
<dbReference type="Proteomes" id="UP000241592">
    <property type="component" value="Segment"/>
</dbReference>
<name>A0A2H4P7A9_9CAUD</name>
<protein>
    <submittedName>
        <fullName evidence="1">Uncharacterized protein</fullName>
    </submittedName>
</protein>
<reference evidence="1 2" key="1">
    <citation type="submission" date="2017-09" db="EMBL/GenBank/DDBJ databases">
        <authorList>
            <person name="Ehlers B."/>
            <person name="Leendertz F.H."/>
        </authorList>
    </citation>
    <scope>NUCLEOTIDE SEQUENCE [LARGE SCALE GENOMIC DNA]</scope>
</reference>
<organism evidence="1 2">
    <name type="scientific">Pseudomonas phage nickie</name>
    <dbReference type="NCBI Taxonomy" id="2048977"/>
    <lineage>
        <taxon>Viruses</taxon>
        <taxon>Duplodnaviria</taxon>
        <taxon>Heunggongvirae</taxon>
        <taxon>Uroviricota</taxon>
        <taxon>Caudoviricetes</taxon>
        <taxon>Nickievirus</taxon>
        <taxon>Nickievirus nickie</taxon>
    </lineage>
</organism>
<proteinExistence type="predicted"/>
<evidence type="ECO:0000313" key="1">
    <source>
        <dbReference type="EMBL" id="ATW58056.1"/>
    </source>
</evidence>
<gene>
    <name evidence="1" type="ORF">CNR34_00123</name>
</gene>
<sequence>MATLTGKLIAKAQRAIVAYYHLCTDHDDWGTLDEHWLQVLAESPAPGYLNRYFVRVKNTRRFEHQKNALSDIDRSRGIMCVTFLHGSITPDTGWYIKPSGRHANPLENYQHRDAQEEIATNRPENFGSWA</sequence>
<evidence type="ECO:0000313" key="2">
    <source>
        <dbReference type="Proteomes" id="UP000241592"/>
    </source>
</evidence>
<keyword evidence="2" id="KW-1185">Reference proteome</keyword>
<dbReference type="EMBL" id="MG018927">
    <property type="protein sequence ID" value="ATW58056.1"/>
    <property type="molecule type" value="Genomic_DNA"/>
</dbReference>